<keyword evidence="6" id="KW-1185">Reference proteome</keyword>
<evidence type="ECO:0000256" key="1">
    <source>
        <dbReference type="ARBA" id="ARBA00001974"/>
    </source>
</evidence>
<keyword evidence="3" id="KW-0274">FAD</keyword>
<keyword evidence="2" id="KW-0285">Flavoprotein</keyword>
<evidence type="ECO:0000313" key="6">
    <source>
        <dbReference type="Proteomes" id="UP001500443"/>
    </source>
</evidence>
<dbReference type="PRINTS" id="PR00420">
    <property type="entry name" value="RNGMNOXGNASE"/>
</dbReference>
<dbReference type="InterPro" id="IPR036188">
    <property type="entry name" value="FAD/NAD-bd_sf"/>
</dbReference>
<gene>
    <name evidence="5" type="ORF">GCM10009802_30280</name>
</gene>
<organism evidence="5 6">
    <name type="scientific">Streptomyces synnematoformans</name>
    <dbReference type="NCBI Taxonomy" id="415721"/>
    <lineage>
        <taxon>Bacteria</taxon>
        <taxon>Bacillati</taxon>
        <taxon>Actinomycetota</taxon>
        <taxon>Actinomycetes</taxon>
        <taxon>Kitasatosporales</taxon>
        <taxon>Streptomycetaceae</taxon>
        <taxon>Streptomyces</taxon>
    </lineage>
</organism>
<dbReference type="Pfam" id="PF01494">
    <property type="entry name" value="FAD_binding_3"/>
    <property type="match status" value="1"/>
</dbReference>
<sequence>MSNDQDRTTESTDDPVVVVGAGPCGLVIACELLRLGVPTRLLEADSEPHRGSRAVLLWPPTLDVLDGLGMLDDAQARGVRPAALAYHMPDGKMLRVALGKTNEPLVLPQQETTQLLLGVLEKLGGRVEYGVRVTDVSTADDAVTLRTEGPDGATDTVTTPWLIGADGVGSTVRQKLGIPFEGGSVPMTFVLAEGEVTGDFGRDAVQYFLGHKGAVLLSPLPGGLVRISGPVPPDMPMTREAVQQMLDERAPAGLRYVSATSIDSFTSQERIAKTLRSGRAFLAGDAAHVHSVVGGQGLNLGIQDGRNLAWKLAGVIHGTLSPAVLDSYTTERRAVAEQVVATTGRMIRQAAAGPLASRVRNVVWALMQATGTLRRWYAPMLAGRLTRYPDVLFGTPGPKPPRGLPAPGSRTPAWVPAAEPGQDGFRLLTLGPAGGSAAAPLRPAAESLAAGHPDMLTHVHVTGRRAGWLLLRPDGFVAAAGKGAAQLAAVESLLARVVADGAGNPGS</sequence>
<dbReference type="InterPro" id="IPR002938">
    <property type="entry name" value="FAD-bd"/>
</dbReference>
<proteinExistence type="predicted"/>
<reference evidence="6" key="1">
    <citation type="journal article" date="2019" name="Int. J. Syst. Evol. Microbiol.">
        <title>The Global Catalogue of Microorganisms (GCM) 10K type strain sequencing project: providing services to taxonomists for standard genome sequencing and annotation.</title>
        <authorList>
            <consortium name="The Broad Institute Genomics Platform"/>
            <consortium name="The Broad Institute Genome Sequencing Center for Infectious Disease"/>
            <person name="Wu L."/>
            <person name="Ma J."/>
        </authorList>
    </citation>
    <scope>NUCLEOTIDE SEQUENCE [LARGE SCALE GENOMIC DNA]</scope>
    <source>
        <strain evidence="6">JCM 15481</strain>
    </source>
</reference>
<dbReference type="RefSeq" id="WP_344290537.1">
    <property type="nucleotide sequence ID" value="NZ_BAAAPF010000085.1"/>
</dbReference>
<dbReference type="Gene3D" id="3.50.50.60">
    <property type="entry name" value="FAD/NAD(P)-binding domain"/>
    <property type="match status" value="1"/>
</dbReference>
<comment type="caution">
    <text evidence="5">The sequence shown here is derived from an EMBL/GenBank/DDBJ whole genome shotgun (WGS) entry which is preliminary data.</text>
</comment>
<dbReference type="InterPro" id="IPR050641">
    <property type="entry name" value="RIFMO-like"/>
</dbReference>
<dbReference type="SUPFAM" id="SSF51905">
    <property type="entry name" value="FAD/NAD(P)-binding domain"/>
    <property type="match status" value="1"/>
</dbReference>
<accession>A0ABP5JZQ1</accession>
<dbReference type="PROSITE" id="PS51257">
    <property type="entry name" value="PROKAR_LIPOPROTEIN"/>
    <property type="match status" value="1"/>
</dbReference>
<evidence type="ECO:0000256" key="3">
    <source>
        <dbReference type="ARBA" id="ARBA00022827"/>
    </source>
</evidence>
<dbReference type="EMBL" id="BAAAPF010000085">
    <property type="protein sequence ID" value="GAA2124993.1"/>
    <property type="molecule type" value="Genomic_DNA"/>
</dbReference>
<protein>
    <recommendedName>
        <fullName evidence="4">FAD-binding domain-containing protein</fullName>
    </recommendedName>
</protein>
<feature type="domain" description="FAD-binding" evidence="4">
    <location>
        <begin position="15"/>
        <end position="342"/>
    </location>
</feature>
<evidence type="ECO:0000259" key="4">
    <source>
        <dbReference type="Pfam" id="PF01494"/>
    </source>
</evidence>
<evidence type="ECO:0000256" key="2">
    <source>
        <dbReference type="ARBA" id="ARBA00022630"/>
    </source>
</evidence>
<dbReference type="PANTHER" id="PTHR43004:SF19">
    <property type="entry name" value="BINDING MONOOXYGENASE, PUTATIVE (JCVI)-RELATED"/>
    <property type="match status" value="1"/>
</dbReference>
<dbReference type="Gene3D" id="3.30.70.2450">
    <property type="match status" value="1"/>
</dbReference>
<dbReference type="PANTHER" id="PTHR43004">
    <property type="entry name" value="TRK SYSTEM POTASSIUM UPTAKE PROTEIN"/>
    <property type="match status" value="1"/>
</dbReference>
<comment type="cofactor">
    <cofactor evidence="1">
        <name>FAD</name>
        <dbReference type="ChEBI" id="CHEBI:57692"/>
    </cofactor>
</comment>
<dbReference type="Proteomes" id="UP001500443">
    <property type="component" value="Unassembled WGS sequence"/>
</dbReference>
<name>A0ABP5JZQ1_9ACTN</name>
<evidence type="ECO:0000313" key="5">
    <source>
        <dbReference type="EMBL" id="GAA2124993.1"/>
    </source>
</evidence>